<reference evidence="9 10" key="1">
    <citation type="submission" date="2024-04" db="EMBL/GenBank/DDBJ databases">
        <authorList>
            <consortium name="Molecular Ecology Group"/>
        </authorList>
    </citation>
    <scope>NUCLEOTIDE SEQUENCE [LARGE SCALE GENOMIC DNA]</scope>
</reference>
<dbReference type="InterPro" id="IPR029064">
    <property type="entry name" value="Ribosomal_eL30-like_sf"/>
</dbReference>
<evidence type="ECO:0000313" key="10">
    <source>
        <dbReference type="Proteomes" id="UP001497644"/>
    </source>
</evidence>
<dbReference type="Gene3D" id="3.30.1330.30">
    <property type="match status" value="1"/>
</dbReference>
<dbReference type="GO" id="GO:0003723">
    <property type="term" value="F:RNA binding"/>
    <property type="evidence" value="ECO:0007669"/>
    <property type="project" value="InterPro"/>
</dbReference>
<evidence type="ECO:0000256" key="5">
    <source>
        <dbReference type="ARBA" id="ARBA00023242"/>
    </source>
</evidence>
<dbReference type="InterPro" id="IPR050257">
    <property type="entry name" value="eL8/uL1-like"/>
</dbReference>
<dbReference type="SUPFAM" id="SSF55315">
    <property type="entry name" value="L30e-like"/>
    <property type="match status" value="1"/>
</dbReference>
<dbReference type="PANTHER" id="PTHR23105">
    <property type="entry name" value="RIBOSOMAL PROTEIN L7AE FAMILY MEMBER"/>
    <property type="match status" value="1"/>
</dbReference>
<keyword evidence="3" id="KW-0690">Ribosome biogenesis</keyword>
<protein>
    <recommendedName>
        <fullName evidence="7">H/ACA snoRNP protein NHP2</fullName>
    </recommendedName>
</protein>
<dbReference type="InterPro" id="IPR004038">
    <property type="entry name" value="Ribosomal_eL8/eL30/eS12/Gad45"/>
</dbReference>
<evidence type="ECO:0000256" key="3">
    <source>
        <dbReference type="ARBA" id="ARBA00022517"/>
    </source>
</evidence>
<dbReference type="PRINTS" id="PR00881">
    <property type="entry name" value="L7ARS6FAMILY"/>
</dbReference>
<accession>A0AAV2N220</accession>
<evidence type="ECO:0000256" key="7">
    <source>
        <dbReference type="ARBA" id="ARBA00083355"/>
    </source>
</evidence>
<keyword evidence="10" id="KW-1185">Reference proteome</keyword>
<dbReference type="InterPro" id="IPR018492">
    <property type="entry name" value="Ribosomal_eL8/Nhp2"/>
</dbReference>
<dbReference type="Proteomes" id="UP001497644">
    <property type="component" value="Chromosome 1"/>
</dbReference>
<evidence type="ECO:0000256" key="1">
    <source>
        <dbReference type="ARBA" id="ARBA00004604"/>
    </source>
</evidence>
<dbReference type="EMBL" id="OZ034824">
    <property type="protein sequence ID" value="CAL1673700.1"/>
    <property type="molecule type" value="Genomic_DNA"/>
</dbReference>
<dbReference type="AlphaFoldDB" id="A0AAV2N220"/>
<dbReference type="FunFam" id="3.30.1330.30:FF:000028">
    <property type="entry name" value="H/ACA ribonucleoprotein complex subunit 2-like protein"/>
    <property type="match status" value="1"/>
</dbReference>
<dbReference type="Pfam" id="PF01248">
    <property type="entry name" value="Ribosomal_L7Ae"/>
    <property type="match status" value="1"/>
</dbReference>
<name>A0AAV2N220_9HYME</name>
<keyword evidence="5" id="KW-0539">Nucleus</keyword>
<proteinExistence type="inferred from homology"/>
<dbReference type="GO" id="GO:0006364">
    <property type="term" value="P:rRNA processing"/>
    <property type="evidence" value="ECO:0007669"/>
    <property type="project" value="UniProtKB-KW"/>
</dbReference>
<evidence type="ECO:0000259" key="8">
    <source>
        <dbReference type="Pfam" id="PF01248"/>
    </source>
</evidence>
<evidence type="ECO:0000256" key="6">
    <source>
        <dbReference type="ARBA" id="ARBA00023274"/>
    </source>
</evidence>
<dbReference type="GO" id="GO:1990904">
    <property type="term" value="C:ribonucleoprotein complex"/>
    <property type="evidence" value="ECO:0007669"/>
    <property type="project" value="UniProtKB-KW"/>
</dbReference>
<dbReference type="GO" id="GO:0005730">
    <property type="term" value="C:nucleolus"/>
    <property type="evidence" value="ECO:0007669"/>
    <property type="project" value="UniProtKB-SubCell"/>
</dbReference>
<evidence type="ECO:0000256" key="4">
    <source>
        <dbReference type="ARBA" id="ARBA00022552"/>
    </source>
</evidence>
<keyword evidence="6" id="KW-0687">Ribonucleoprotein</keyword>
<evidence type="ECO:0000256" key="2">
    <source>
        <dbReference type="ARBA" id="ARBA00007337"/>
    </source>
</evidence>
<keyword evidence="4" id="KW-0698">rRNA processing</keyword>
<organism evidence="9 10">
    <name type="scientific">Lasius platythorax</name>
    <dbReference type="NCBI Taxonomy" id="488582"/>
    <lineage>
        <taxon>Eukaryota</taxon>
        <taxon>Metazoa</taxon>
        <taxon>Ecdysozoa</taxon>
        <taxon>Arthropoda</taxon>
        <taxon>Hexapoda</taxon>
        <taxon>Insecta</taxon>
        <taxon>Pterygota</taxon>
        <taxon>Neoptera</taxon>
        <taxon>Endopterygota</taxon>
        <taxon>Hymenoptera</taxon>
        <taxon>Apocrita</taxon>
        <taxon>Aculeata</taxon>
        <taxon>Formicoidea</taxon>
        <taxon>Formicidae</taxon>
        <taxon>Formicinae</taxon>
        <taxon>Lasius</taxon>
        <taxon>Lasius</taxon>
    </lineage>
</organism>
<comment type="similarity">
    <text evidence="2">Belongs to the eukaryotic ribosomal protein eL8 family.</text>
</comment>
<sequence>MQEIKIEVDENIIKEEKIDAPETISYEEKLRLMNAIAKPIASKKLTKKIYKCIKKASKHKTYLRNGLKDVQKHLRKGETGLVVFAGDVYPIEIMCHLPIVCEDKNIPYCFTPSRLDIGTAMGVKRGSLMVLIKEHLDYKDLYDEIKSAMITLSTPL</sequence>
<comment type="subcellular location">
    <subcellularLocation>
        <location evidence="1">Nucleus</location>
        <location evidence="1">Nucleolus</location>
    </subcellularLocation>
</comment>
<gene>
    <name evidence="9" type="ORF">LPLAT_LOCUS526</name>
</gene>
<evidence type="ECO:0000313" key="9">
    <source>
        <dbReference type="EMBL" id="CAL1673700.1"/>
    </source>
</evidence>
<feature type="domain" description="Ribosomal protein eL8/eL30/eS12/Gadd45" evidence="8">
    <location>
        <begin position="47"/>
        <end position="141"/>
    </location>
</feature>